<dbReference type="Pfam" id="PF03372">
    <property type="entry name" value="Exo_endo_phos"/>
    <property type="match status" value="1"/>
</dbReference>
<dbReference type="PANTHER" id="PTHR23227:SF67">
    <property type="entry name" value="CRANIOFACIAL DEVELOPMENT PROTEIN 2-LIKE"/>
    <property type="match status" value="1"/>
</dbReference>
<dbReference type="PaxDb" id="67767-A0A0J7JWZ5"/>
<feature type="non-terminal residue" evidence="2">
    <location>
        <position position="367"/>
    </location>
</feature>
<dbReference type="SUPFAM" id="SSF56219">
    <property type="entry name" value="DNase I-like"/>
    <property type="match status" value="1"/>
</dbReference>
<evidence type="ECO:0000313" key="3">
    <source>
        <dbReference type="Proteomes" id="UP000036403"/>
    </source>
</evidence>
<dbReference type="AlphaFoldDB" id="A0A0J7JWZ5"/>
<dbReference type="InterPro" id="IPR036691">
    <property type="entry name" value="Endo/exonu/phosph_ase_sf"/>
</dbReference>
<protein>
    <submittedName>
        <fullName evidence="2">Craniofacial development protein 2-like protein</fullName>
    </submittedName>
</protein>
<dbReference type="STRING" id="67767.A0A0J7JWZ5"/>
<accession>A0A0J7JWZ5</accession>
<dbReference type="GO" id="GO:0003824">
    <property type="term" value="F:catalytic activity"/>
    <property type="evidence" value="ECO:0007669"/>
    <property type="project" value="InterPro"/>
</dbReference>
<keyword evidence="3" id="KW-1185">Reference proteome</keyword>
<dbReference type="PANTHER" id="PTHR23227">
    <property type="entry name" value="BUCENTAUR RELATED"/>
    <property type="match status" value="1"/>
</dbReference>
<evidence type="ECO:0000259" key="1">
    <source>
        <dbReference type="Pfam" id="PF03372"/>
    </source>
</evidence>
<reference evidence="2 3" key="1">
    <citation type="submission" date="2015-04" db="EMBL/GenBank/DDBJ databases">
        <title>Lasius niger genome sequencing.</title>
        <authorList>
            <person name="Konorov E.A."/>
            <person name="Nikitin M.A."/>
            <person name="Kirill M.V."/>
            <person name="Chang P."/>
        </authorList>
    </citation>
    <scope>NUCLEOTIDE SEQUENCE [LARGE SCALE GENOMIC DNA]</scope>
    <source>
        <tissue evidence="2">Whole</tissue>
    </source>
</reference>
<dbReference type="EMBL" id="LBMM01025408">
    <property type="protein sequence ID" value="KMQ82441.1"/>
    <property type="molecule type" value="Genomic_DNA"/>
</dbReference>
<dbReference type="Gene3D" id="3.60.10.10">
    <property type="entry name" value="Endonuclease/exonuclease/phosphatase"/>
    <property type="match status" value="1"/>
</dbReference>
<organism evidence="2 3">
    <name type="scientific">Lasius niger</name>
    <name type="common">Black garden ant</name>
    <dbReference type="NCBI Taxonomy" id="67767"/>
    <lineage>
        <taxon>Eukaryota</taxon>
        <taxon>Metazoa</taxon>
        <taxon>Ecdysozoa</taxon>
        <taxon>Arthropoda</taxon>
        <taxon>Hexapoda</taxon>
        <taxon>Insecta</taxon>
        <taxon>Pterygota</taxon>
        <taxon>Neoptera</taxon>
        <taxon>Endopterygota</taxon>
        <taxon>Hymenoptera</taxon>
        <taxon>Apocrita</taxon>
        <taxon>Aculeata</taxon>
        <taxon>Formicoidea</taxon>
        <taxon>Formicidae</taxon>
        <taxon>Formicinae</taxon>
        <taxon>Lasius</taxon>
        <taxon>Lasius</taxon>
    </lineage>
</organism>
<dbReference type="OrthoDB" id="7555192at2759"/>
<sequence length="367" mass="42085">MLTSYKADITALQEIRWKGCDIISDKKRKGDIYHSCTEKGGMYGVGFVVRGKLRSSVMGWIPVNDRICVLRLKGTFYNTCIICAYAPTDTTDGSIKDTFYDQLDATFDRCPKHDVKIVIGDFNAKLGKEDIYKGVVGPHSLHRITTDNGERLINFAASRELVVSSTCFLHKNIHKGTWRNPTGNITNQIDHVLIDSRHASNVMDVRSYRGANIDSDHYLVMAKIRARISMAKCEKHQEIRGYNIEALKSIDTSTEFSRKVTTKLQRIQNIDSVDEYWQKCSLAITSSATEVLGPIPRRPRKEWFDAECKRAIQEKNTARQKWISAKKTRAADAIYEIYKDARRRAFQLCRARKCHFEDSQMRKEELL</sequence>
<comment type="caution">
    <text evidence="2">The sequence shown here is derived from an EMBL/GenBank/DDBJ whole genome shotgun (WGS) entry which is preliminary data.</text>
</comment>
<dbReference type="Proteomes" id="UP000036403">
    <property type="component" value="Unassembled WGS sequence"/>
</dbReference>
<proteinExistence type="predicted"/>
<evidence type="ECO:0000313" key="2">
    <source>
        <dbReference type="EMBL" id="KMQ82441.1"/>
    </source>
</evidence>
<dbReference type="InterPro" id="IPR005135">
    <property type="entry name" value="Endo/exonuclease/phosphatase"/>
</dbReference>
<feature type="domain" description="Endonuclease/exonuclease/phosphatase" evidence="1">
    <location>
        <begin position="2"/>
        <end position="217"/>
    </location>
</feature>
<dbReference type="CDD" id="cd09076">
    <property type="entry name" value="L1-EN"/>
    <property type="match status" value="1"/>
</dbReference>
<dbReference type="InterPro" id="IPR027124">
    <property type="entry name" value="Swc5/CFDP1/2"/>
</dbReference>
<gene>
    <name evidence="2" type="ORF">RF55_22971</name>
</gene>
<name>A0A0J7JWZ5_LASNI</name>